<organism evidence="7">
    <name type="scientific">Monomorphina aenigmatica</name>
    <name type="common">Euglenoid</name>
    <name type="synonym">Phacus aenigmaticus</name>
    <dbReference type="NCBI Taxonomy" id="304863"/>
    <lineage>
        <taxon>Eukaryota</taxon>
        <taxon>Discoba</taxon>
        <taxon>Euglenozoa</taxon>
        <taxon>Euglenida</taxon>
        <taxon>Spirocuta</taxon>
        <taxon>Euglenophyceae</taxon>
        <taxon>Euglenales</taxon>
        <taxon>Euglenaceae</taxon>
        <taxon>Monomorphina</taxon>
    </lineage>
</organism>
<dbReference type="NCBIfam" id="TIGR01011">
    <property type="entry name" value="rpsB_bact"/>
    <property type="match status" value="1"/>
</dbReference>
<reference evidence="7" key="1">
    <citation type="journal article" date="2012" name="PLoS ONE">
        <title>Evidence for Transitional Stages in the Evolution of Euglenid Group II Introns and Twintrons in the Monomorphina aenigmatica Plastid Genome.</title>
        <authorList>
            <person name="Pombert J.-F."/>
            <person name="James E.R."/>
            <person name="Janouskovec J."/>
            <person name="Keeling P.J."/>
        </authorList>
    </citation>
    <scope>NUCLEOTIDE SEQUENCE</scope>
    <source>
        <strain evidence="7">UTEX1284</strain>
    </source>
</reference>
<dbReference type="Gene3D" id="1.10.287.610">
    <property type="entry name" value="Helix hairpin bin"/>
    <property type="match status" value="1"/>
</dbReference>
<dbReference type="GO" id="GO:0005763">
    <property type="term" value="C:mitochondrial small ribosomal subunit"/>
    <property type="evidence" value="ECO:0007669"/>
    <property type="project" value="TreeGrafter"/>
</dbReference>
<dbReference type="HAMAP" id="MF_00291_B">
    <property type="entry name" value="Ribosomal_uS2_B"/>
    <property type="match status" value="1"/>
</dbReference>
<evidence type="ECO:0000256" key="2">
    <source>
        <dbReference type="ARBA" id="ARBA00022980"/>
    </source>
</evidence>
<dbReference type="InterPro" id="IPR005706">
    <property type="entry name" value="Ribosomal_uS2_bac/mit/plastid"/>
</dbReference>
<sequence length="221" mass="24932">MVTLEAMLSSSVHMGHQVQQWNPRMSPYIYGERNDIHIIDLLQTLVCLEKACSFLRVMAQKNKKILFVSTKRQFGSIIESCAVASNSYFVTQRWLGGMLTNWSTIKVCIDNLQMLIKQELDGSFNRLSKKEALILRKKKKKLEKYLSGIKDMGNIPDVVILVGQSREMNAVKECLKLGIPLITILDTNCDPTLTDFLIPANDDSVSSVALILNELNKAIIK</sequence>
<evidence type="ECO:0000313" key="7">
    <source>
        <dbReference type="EMBL" id="AFZ88802.1"/>
    </source>
</evidence>
<evidence type="ECO:0000256" key="4">
    <source>
        <dbReference type="ARBA" id="ARBA00035155"/>
    </source>
</evidence>
<keyword evidence="7" id="KW-0150">Chloroplast</keyword>
<dbReference type="InterPro" id="IPR018130">
    <property type="entry name" value="Ribosomal_uS2_CS"/>
</dbReference>
<gene>
    <name evidence="5 7" type="primary">rps2</name>
</gene>
<keyword evidence="3 5" id="KW-0687">Ribonucleoprotein</keyword>
<dbReference type="PANTHER" id="PTHR12534:SF0">
    <property type="entry name" value="SMALL RIBOSOMAL SUBUNIT PROTEIN US2M"/>
    <property type="match status" value="1"/>
</dbReference>
<dbReference type="GO" id="GO:0006412">
    <property type="term" value="P:translation"/>
    <property type="evidence" value="ECO:0007669"/>
    <property type="project" value="UniProtKB-UniRule"/>
</dbReference>
<dbReference type="GeneID" id="14411898"/>
<name>L0BGI4_MONAE</name>
<dbReference type="GO" id="GO:0009507">
    <property type="term" value="C:chloroplast"/>
    <property type="evidence" value="ECO:0007669"/>
    <property type="project" value="UniProtKB-SubCell"/>
</dbReference>
<evidence type="ECO:0000256" key="1">
    <source>
        <dbReference type="ARBA" id="ARBA00006242"/>
    </source>
</evidence>
<dbReference type="AlphaFoldDB" id="L0BGI4"/>
<evidence type="ECO:0000256" key="3">
    <source>
        <dbReference type="ARBA" id="ARBA00023274"/>
    </source>
</evidence>
<dbReference type="PANTHER" id="PTHR12534">
    <property type="entry name" value="30S RIBOSOMAL PROTEIN S2 PROKARYOTIC AND ORGANELLAR"/>
    <property type="match status" value="1"/>
</dbReference>
<accession>L0BGI4</accession>
<evidence type="ECO:0000256" key="6">
    <source>
        <dbReference type="RuleBase" id="RU003631"/>
    </source>
</evidence>
<dbReference type="PROSITE" id="PS00963">
    <property type="entry name" value="RIBOSOMAL_S2_2"/>
    <property type="match status" value="1"/>
</dbReference>
<dbReference type="Pfam" id="PF00318">
    <property type="entry name" value="Ribosomal_S2"/>
    <property type="match status" value="1"/>
</dbReference>
<dbReference type="CDD" id="cd01425">
    <property type="entry name" value="RPS2"/>
    <property type="match status" value="1"/>
</dbReference>
<keyword evidence="2 5" id="KW-0689">Ribosomal protein</keyword>
<dbReference type="GO" id="GO:0003735">
    <property type="term" value="F:structural constituent of ribosome"/>
    <property type="evidence" value="ECO:0007669"/>
    <property type="project" value="InterPro"/>
</dbReference>
<dbReference type="SUPFAM" id="SSF52313">
    <property type="entry name" value="Ribosomal protein S2"/>
    <property type="match status" value="1"/>
</dbReference>
<protein>
    <recommendedName>
        <fullName evidence="4 5">Small ribosomal subunit protein uS2c</fullName>
    </recommendedName>
</protein>
<dbReference type="Gene3D" id="3.40.50.10490">
    <property type="entry name" value="Glucose-6-phosphate isomerase like protein, domain 1"/>
    <property type="match status" value="1"/>
</dbReference>
<proteinExistence type="inferred from homology"/>
<geneLocation type="chloroplast" evidence="7"/>
<comment type="subcellular location">
    <subcellularLocation>
        <location evidence="5">Plastid</location>
        <location evidence="5">Chloroplast</location>
    </subcellularLocation>
</comment>
<dbReference type="EMBL" id="JX457480">
    <property type="protein sequence ID" value="AFZ88802.1"/>
    <property type="molecule type" value="Genomic_DNA"/>
</dbReference>
<keyword evidence="7" id="KW-0934">Plastid</keyword>
<dbReference type="PRINTS" id="PR00395">
    <property type="entry name" value="RIBOSOMALS2"/>
</dbReference>
<dbReference type="RefSeq" id="YP_007317200.1">
    <property type="nucleotide sequence ID" value="NC_020018.1"/>
</dbReference>
<comment type="similarity">
    <text evidence="1 5 6">Belongs to the universal ribosomal protein uS2 family.</text>
</comment>
<dbReference type="InterPro" id="IPR001865">
    <property type="entry name" value="Ribosomal_uS2"/>
</dbReference>
<dbReference type="PROSITE" id="PS00962">
    <property type="entry name" value="RIBOSOMAL_S2_1"/>
    <property type="match status" value="1"/>
</dbReference>
<evidence type="ECO:0000256" key="5">
    <source>
        <dbReference type="HAMAP-Rule" id="MF_00291"/>
    </source>
</evidence>
<dbReference type="InterPro" id="IPR023591">
    <property type="entry name" value="Ribosomal_uS2_flav_dom_sf"/>
</dbReference>
<dbReference type="FunFam" id="1.10.287.610:FF:000001">
    <property type="entry name" value="30S ribosomal protein S2"/>
    <property type="match status" value="1"/>
</dbReference>